<dbReference type="AlphaFoldDB" id="A0A699KR02"/>
<evidence type="ECO:0008006" key="2">
    <source>
        <dbReference type="Google" id="ProtNLM"/>
    </source>
</evidence>
<gene>
    <name evidence="1" type="ORF">Tci_679037</name>
</gene>
<evidence type="ECO:0000313" key="1">
    <source>
        <dbReference type="EMBL" id="GFB07066.1"/>
    </source>
</evidence>
<organism evidence="1">
    <name type="scientific">Tanacetum cinerariifolium</name>
    <name type="common">Dalmatian daisy</name>
    <name type="synonym">Chrysanthemum cinerariifolium</name>
    <dbReference type="NCBI Taxonomy" id="118510"/>
    <lineage>
        <taxon>Eukaryota</taxon>
        <taxon>Viridiplantae</taxon>
        <taxon>Streptophyta</taxon>
        <taxon>Embryophyta</taxon>
        <taxon>Tracheophyta</taxon>
        <taxon>Spermatophyta</taxon>
        <taxon>Magnoliopsida</taxon>
        <taxon>eudicotyledons</taxon>
        <taxon>Gunneridae</taxon>
        <taxon>Pentapetalae</taxon>
        <taxon>asterids</taxon>
        <taxon>campanulids</taxon>
        <taxon>Asterales</taxon>
        <taxon>Asteraceae</taxon>
        <taxon>Asteroideae</taxon>
        <taxon>Anthemideae</taxon>
        <taxon>Anthemidinae</taxon>
        <taxon>Tanacetum</taxon>
    </lineage>
</organism>
<dbReference type="EMBL" id="BKCJ010545691">
    <property type="protein sequence ID" value="GFB07066.1"/>
    <property type="molecule type" value="Genomic_DNA"/>
</dbReference>
<reference evidence="1" key="1">
    <citation type="journal article" date="2019" name="Sci. Rep.">
        <title>Draft genome of Tanacetum cinerariifolium, the natural source of mosquito coil.</title>
        <authorList>
            <person name="Yamashiro T."/>
            <person name="Shiraishi A."/>
            <person name="Satake H."/>
            <person name="Nakayama K."/>
        </authorList>
    </citation>
    <scope>NUCLEOTIDE SEQUENCE</scope>
</reference>
<proteinExistence type="predicted"/>
<name>A0A699KR02_TANCI</name>
<comment type="caution">
    <text evidence="1">The sequence shown here is derived from an EMBL/GenBank/DDBJ whole genome shotgun (WGS) entry which is preliminary data.</text>
</comment>
<sequence length="95" mass="10474">MSSSTDPIIRFDSNVDDAFSLKNIPNYTSASPNYFPASPGNAFSDPSENLAHNLLAALAISPFHNDPYDDPPPSPDFFLPKEILPPQKRARFLSH</sequence>
<protein>
    <recommendedName>
        <fullName evidence="2">Reverse transcriptase domain-containing protein</fullName>
    </recommendedName>
</protein>
<accession>A0A699KR02</accession>
<feature type="non-terminal residue" evidence="1">
    <location>
        <position position="95"/>
    </location>
</feature>